<dbReference type="SUPFAM" id="SSF54001">
    <property type="entry name" value="Cysteine proteinases"/>
    <property type="match status" value="1"/>
</dbReference>
<evidence type="ECO:0000259" key="7">
    <source>
        <dbReference type="PROSITE" id="PS50235"/>
    </source>
</evidence>
<evidence type="ECO:0000256" key="2">
    <source>
        <dbReference type="ARBA" id="ARBA00009085"/>
    </source>
</evidence>
<dbReference type="OrthoDB" id="27652at2759"/>
<dbReference type="AlphaFoldDB" id="A0A2P6N0F1"/>
<dbReference type="GO" id="GO:0004843">
    <property type="term" value="F:cysteine-type deubiquitinase activity"/>
    <property type="evidence" value="ECO:0007669"/>
    <property type="project" value="UniProtKB-EC"/>
</dbReference>
<proteinExistence type="inferred from homology"/>
<feature type="domain" description="USP" evidence="7">
    <location>
        <begin position="23"/>
        <end position="356"/>
    </location>
</feature>
<dbReference type="InParanoid" id="A0A2P6N0F1"/>
<evidence type="ECO:0000313" key="9">
    <source>
        <dbReference type="Proteomes" id="UP000241769"/>
    </source>
</evidence>
<dbReference type="GO" id="GO:0006508">
    <property type="term" value="P:proteolysis"/>
    <property type="evidence" value="ECO:0007669"/>
    <property type="project" value="UniProtKB-KW"/>
</dbReference>
<keyword evidence="5" id="KW-0378">Hydrolase</keyword>
<dbReference type="InterPro" id="IPR050164">
    <property type="entry name" value="Peptidase_C19"/>
</dbReference>
<feature type="region of interest" description="Disordered" evidence="6">
    <location>
        <begin position="360"/>
        <end position="379"/>
    </location>
</feature>
<dbReference type="InterPro" id="IPR038765">
    <property type="entry name" value="Papain-like_cys_pep_sf"/>
</dbReference>
<dbReference type="CDD" id="cd02663">
    <property type="entry name" value="Peptidase_C19G"/>
    <property type="match status" value="1"/>
</dbReference>
<dbReference type="EC" id="3.4.19.12" evidence="3"/>
<dbReference type="Proteomes" id="UP000241769">
    <property type="component" value="Unassembled WGS sequence"/>
</dbReference>
<organism evidence="8 9">
    <name type="scientific">Planoprotostelium fungivorum</name>
    <dbReference type="NCBI Taxonomy" id="1890364"/>
    <lineage>
        <taxon>Eukaryota</taxon>
        <taxon>Amoebozoa</taxon>
        <taxon>Evosea</taxon>
        <taxon>Variosea</taxon>
        <taxon>Cavosteliida</taxon>
        <taxon>Cavosteliaceae</taxon>
        <taxon>Planoprotostelium</taxon>
    </lineage>
</organism>
<protein>
    <recommendedName>
        <fullName evidence="3">ubiquitinyl hydrolase 1</fullName>
        <ecNumber evidence="3">3.4.19.12</ecNumber>
    </recommendedName>
</protein>
<reference evidence="8 9" key="1">
    <citation type="journal article" date="2018" name="Genome Biol. Evol.">
        <title>Multiple Roots of Fruiting Body Formation in Amoebozoa.</title>
        <authorList>
            <person name="Hillmann F."/>
            <person name="Forbes G."/>
            <person name="Novohradska S."/>
            <person name="Ferling I."/>
            <person name="Riege K."/>
            <person name="Groth M."/>
            <person name="Westermann M."/>
            <person name="Marz M."/>
            <person name="Spaller T."/>
            <person name="Winckler T."/>
            <person name="Schaap P."/>
            <person name="Glockner G."/>
        </authorList>
    </citation>
    <scope>NUCLEOTIDE SEQUENCE [LARGE SCALE GENOMIC DNA]</scope>
    <source>
        <strain evidence="8 9">Jena</strain>
    </source>
</reference>
<evidence type="ECO:0000256" key="3">
    <source>
        <dbReference type="ARBA" id="ARBA00012759"/>
    </source>
</evidence>
<name>A0A2P6N0F1_9EUKA</name>
<dbReference type="GO" id="GO:0016579">
    <property type="term" value="P:protein deubiquitination"/>
    <property type="evidence" value="ECO:0007669"/>
    <property type="project" value="InterPro"/>
</dbReference>
<dbReference type="Pfam" id="PF00443">
    <property type="entry name" value="UCH"/>
    <property type="match status" value="1"/>
</dbReference>
<dbReference type="Gene3D" id="3.90.70.10">
    <property type="entry name" value="Cysteine proteinases"/>
    <property type="match status" value="1"/>
</dbReference>
<evidence type="ECO:0000256" key="5">
    <source>
        <dbReference type="ARBA" id="ARBA00022801"/>
    </source>
</evidence>
<evidence type="ECO:0000256" key="6">
    <source>
        <dbReference type="SAM" id="MobiDB-lite"/>
    </source>
</evidence>
<keyword evidence="9" id="KW-1185">Reference proteome</keyword>
<evidence type="ECO:0000256" key="4">
    <source>
        <dbReference type="ARBA" id="ARBA00022670"/>
    </source>
</evidence>
<dbReference type="GO" id="GO:0005829">
    <property type="term" value="C:cytosol"/>
    <property type="evidence" value="ECO:0007669"/>
    <property type="project" value="TreeGrafter"/>
</dbReference>
<dbReference type="PROSITE" id="PS00973">
    <property type="entry name" value="USP_2"/>
    <property type="match status" value="1"/>
</dbReference>
<keyword evidence="4" id="KW-0645">Protease</keyword>
<evidence type="ECO:0000256" key="1">
    <source>
        <dbReference type="ARBA" id="ARBA00000707"/>
    </source>
</evidence>
<accession>A0A2P6N0F1</accession>
<dbReference type="PANTHER" id="PTHR24006">
    <property type="entry name" value="UBIQUITIN CARBOXYL-TERMINAL HYDROLASE"/>
    <property type="match status" value="1"/>
</dbReference>
<dbReference type="FunCoup" id="A0A2P6N0F1">
    <property type="interactions" value="528"/>
</dbReference>
<gene>
    <name evidence="8" type="ORF">PROFUN_14336</name>
</gene>
<comment type="caution">
    <text evidence="8">The sequence shown here is derived from an EMBL/GenBank/DDBJ whole genome shotgun (WGS) entry which is preliminary data.</text>
</comment>
<comment type="catalytic activity">
    <reaction evidence="1">
        <text>Thiol-dependent hydrolysis of ester, thioester, amide, peptide and isopeptide bonds formed by the C-terminal Gly of ubiquitin (a 76-residue protein attached to proteins as an intracellular targeting signal).</text>
        <dbReference type="EC" id="3.4.19.12"/>
    </reaction>
</comment>
<dbReference type="STRING" id="1890364.A0A2P6N0F1"/>
<evidence type="ECO:0000313" key="8">
    <source>
        <dbReference type="EMBL" id="PRP77448.1"/>
    </source>
</evidence>
<dbReference type="GO" id="GO:0005634">
    <property type="term" value="C:nucleus"/>
    <property type="evidence" value="ECO:0007669"/>
    <property type="project" value="TreeGrafter"/>
</dbReference>
<dbReference type="EMBL" id="MDYQ01000264">
    <property type="protein sequence ID" value="PRP77448.1"/>
    <property type="molecule type" value="Genomic_DNA"/>
</dbReference>
<dbReference type="PANTHER" id="PTHR24006:SF733">
    <property type="entry name" value="RE52890P"/>
    <property type="match status" value="1"/>
</dbReference>
<dbReference type="PROSITE" id="PS50235">
    <property type="entry name" value="USP_3"/>
    <property type="match status" value="1"/>
</dbReference>
<dbReference type="InterPro" id="IPR028889">
    <property type="entry name" value="USP"/>
</dbReference>
<dbReference type="InterPro" id="IPR018200">
    <property type="entry name" value="USP_CS"/>
</dbReference>
<comment type="similarity">
    <text evidence="2">Belongs to the peptidase C19 family.</text>
</comment>
<sequence>MGLQGSKIEKDLGEDFPPGEHYFGWENYGNTCYTNSVLQCLYYLLPFRSKIIEYYEREVKNRNREDTLLTCTSEFFNSIHTSRKRTGVIGPKRFINRLRKENEIFRGYQQQDAHEFLNYLLNHIAEILEKEEKHKRKQEGVEKEEPKKEPGGNTFIHSIFEGVLTNETKCMTCDSVTYRDEAFLDLSVDIEQNTSLSACLRNFSQMETLRGEDKFFCDTCHSKQEAEKSIKIKRLPQILVLHLKRFKYIEQAQKFKKLGYRVTFPLQLRLENTMPEAPDADRMYHLKSVVCHIGTGPNHGHYVSISKSYDRWILFDDENLRLMSENDLKICYGATNEMLTYARRSECGYLLFYEQFDESEGQGREGPMETNGGSDKTEKVTCSHGLVAGRAKLLGVTSVGHEIGGLSMVDESADDVDSSLVGSFFSSVEPTCIELDISPPSLLVISTQGDKDNISVQKSSPSCHENNFKEGKHQRQHTASLRSIAAAYHGE</sequence>
<dbReference type="InterPro" id="IPR001394">
    <property type="entry name" value="Peptidase_C19_UCH"/>
</dbReference>